<evidence type="ECO:0000313" key="2">
    <source>
        <dbReference type="EMBL" id="CCO57376.1"/>
    </source>
</evidence>
<gene>
    <name evidence="2" type="ORF">VIBNI_A1236</name>
</gene>
<proteinExistence type="predicted"/>
<dbReference type="Proteomes" id="UP000016895">
    <property type="component" value="Chromosome 1"/>
</dbReference>
<keyword evidence="1" id="KW-0472">Membrane</keyword>
<organism evidence="2 3">
    <name type="scientific">Vibrio nigripulchritudo</name>
    <dbReference type="NCBI Taxonomy" id="28173"/>
    <lineage>
        <taxon>Bacteria</taxon>
        <taxon>Pseudomonadati</taxon>
        <taxon>Pseudomonadota</taxon>
        <taxon>Gammaproteobacteria</taxon>
        <taxon>Vibrionales</taxon>
        <taxon>Vibrionaceae</taxon>
        <taxon>Vibrio</taxon>
    </lineage>
</organism>
<name>U4K476_9VIBR</name>
<accession>U4K476</accession>
<keyword evidence="3" id="KW-1185">Reference proteome</keyword>
<dbReference type="AlphaFoldDB" id="U4K476"/>
<protein>
    <recommendedName>
        <fullName evidence="4">Permease of the major facilitator superfamily</fullName>
    </recommendedName>
</protein>
<feature type="transmembrane region" description="Helical" evidence="1">
    <location>
        <begin position="54"/>
        <end position="72"/>
    </location>
</feature>
<dbReference type="KEGG" id="vni:VIBNI_A1236"/>
<keyword evidence="1" id="KW-1133">Transmembrane helix</keyword>
<dbReference type="EMBL" id="FO203526">
    <property type="protein sequence ID" value="CCO57376.1"/>
    <property type="molecule type" value="Genomic_DNA"/>
</dbReference>
<sequence length="120" mass="13977">MQRVELSPKTLLNEEEFRQYRKSNRKWFLIHTTILISILVTVAISIFYKELEMGIYTGSLVFLYIISLGVIASKNKLNWILWVLLTFISVFTLPIIGMLISHALIARKGFKNKWLSNLDT</sequence>
<evidence type="ECO:0000313" key="3">
    <source>
        <dbReference type="Proteomes" id="UP000016895"/>
    </source>
</evidence>
<dbReference type="STRING" id="28173.VIBNI_A1236"/>
<feature type="transmembrane region" description="Helical" evidence="1">
    <location>
        <begin position="79"/>
        <end position="105"/>
    </location>
</feature>
<reference evidence="2 3" key="1">
    <citation type="journal article" date="2013" name="ISME J.">
        <title>Comparative genomics of pathogenic lineages of Vibrio nigripulchritudo identifies virulence-associated traits.</title>
        <authorList>
            <person name="Goudenege D."/>
            <person name="Labreuche Y."/>
            <person name="Krin E."/>
            <person name="Ansquer D."/>
            <person name="Mangenot S."/>
            <person name="Calteau A."/>
            <person name="Medigue C."/>
            <person name="Mazel D."/>
            <person name="Polz M.F."/>
            <person name="Le Roux F."/>
        </authorList>
    </citation>
    <scope>NUCLEOTIDE SEQUENCE [LARGE SCALE GENOMIC DNA]</scope>
    <source>
        <strain evidence="3">SnF1</strain>
    </source>
</reference>
<evidence type="ECO:0008006" key="4">
    <source>
        <dbReference type="Google" id="ProtNLM"/>
    </source>
</evidence>
<evidence type="ECO:0000256" key="1">
    <source>
        <dbReference type="SAM" id="Phobius"/>
    </source>
</evidence>
<feature type="transmembrane region" description="Helical" evidence="1">
    <location>
        <begin position="27"/>
        <end position="48"/>
    </location>
</feature>
<keyword evidence="1" id="KW-0812">Transmembrane</keyword>